<dbReference type="GO" id="GO:0000977">
    <property type="term" value="F:RNA polymerase II transcription regulatory region sequence-specific DNA binding"/>
    <property type="evidence" value="ECO:0007669"/>
    <property type="project" value="TreeGrafter"/>
</dbReference>
<dbReference type="InterPro" id="IPR036390">
    <property type="entry name" value="WH_DNA-bd_sf"/>
</dbReference>
<dbReference type="SMART" id="SM01372">
    <property type="entry name" value="E2F_TDP"/>
    <property type="match status" value="1"/>
</dbReference>
<name>A0A6A0H064_HYAAZ</name>
<evidence type="ECO:0000256" key="3">
    <source>
        <dbReference type="ARBA" id="ARBA00023015"/>
    </source>
</evidence>
<feature type="region of interest" description="Disordered" evidence="8">
    <location>
        <begin position="138"/>
        <end position="176"/>
    </location>
</feature>
<reference evidence="11" key="1">
    <citation type="submission" date="2014-08" db="EMBL/GenBank/DDBJ databases">
        <authorList>
            <person name="Murali S."/>
            <person name="Richards S."/>
            <person name="Bandaranaike D."/>
            <person name="Bellair M."/>
            <person name="Blankenburg K."/>
            <person name="Chao H."/>
            <person name="Dinh H."/>
            <person name="Doddapaneni H."/>
            <person name="Dugan-Rocha S."/>
            <person name="Elkadiri S."/>
            <person name="Gnanaolivu R."/>
            <person name="Hughes D."/>
            <person name="Lee S."/>
            <person name="Li M."/>
            <person name="Ming W."/>
            <person name="Munidasa M."/>
            <person name="Muniz J."/>
            <person name="Nguyen L."/>
            <person name="Osuji N."/>
            <person name="Pu L.-L."/>
            <person name="Puazo M."/>
            <person name="Skinner E."/>
            <person name="Qu C."/>
            <person name="Quiroz J."/>
            <person name="Raj R."/>
            <person name="Weissenberger G."/>
            <person name="Xin Y."/>
            <person name="Zou X."/>
            <person name="Han Y."/>
            <person name="Worley K."/>
            <person name="Muzny D."/>
            <person name="Gibbs R."/>
        </authorList>
    </citation>
    <scope>NUCLEOTIDE SEQUENCE</scope>
    <source>
        <strain evidence="11">HAZT.00-mixed</strain>
        <tissue evidence="11">Whole organism</tissue>
    </source>
</reference>
<dbReference type="InterPro" id="IPR038168">
    <property type="entry name" value="TF_DP_C_sf"/>
</dbReference>
<evidence type="ECO:0000259" key="10">
    <source>
        <dbReference type="SMART" id="SM01372"/>
    </source>
</evidence>
<evidence type="ECO:0000256" key="2">
    <source>
        <dbReference type="ARBA" id="ARBA00010940"/>
    </source>
</evidence>
<keyword evidence="5 7" id="KW-0804">Transcription</keyword>
<dbReference type="Pfam" id="PF08781">
    <property type="entry name" value="DP"/>
    <property type="match status" value="1"/>
</dbReference>
<evidence type="ECO:0000256" key="8">
    <source>
        <dbReference type="SAM" id="MobiDB-lite"/>
    </source>
</evidence>
<evidence type="ECO:0000313" key="11">
    <source>
        <dbReference type="EMBL" id="KAA0194390.1"/>
    </source>
</evidence>
<dbReference type="Proteomes" id="UP000711488">
    <property type="component" value="Unassembled WGS sequence"/>
</dbReference>
<evidence type="ECO:0000256" key="4">
    <source>
        <dbReference type="ARBA" id="ARBA00023125"/>
    </source>
</evidence>
<dbReference type="GO" id="GO:0051726">
    <property type="term" value="P:regulation of cell cycle"/>
    <property type="evidence" value="ECO:0007669"/>
    <property type="project" value="InterPro"/>
</dbReference>
<keyword evidence="3 7" id="KW-0805">Transcription regulation</keyword>
<dbReference type="GO" id="GO:0000981">
    <property type="term" value="F:DNA-binding transcription factor activity, RNA polymerase II-specific"/>
    <property type="evidence" value="ECO:0007669"/>
    <property type="project" value="TreeGrafter"/>
</dbReference>
<comment type="caution">
    <text evidence="11">The sequence shown here is derived from an EMBL/GenBank/DDBJ whole genome shotgun (WGS) entry which is preliminary data.</text>
</comment>
<dbReference type="GO" id="GO:0005667">
    <property type="term" value="C:transcription regulator complex"/>
    <property type="evidence" value="ECO:0007669"/>
    <property type="project" value="InterPro"/>
</dbReference>
<dbReference type="Pfam" id="PF02319">
    <property type="entry name" value="WHD_E2F_TDP"/>
    <property type="match status" value="1"/>
</dbReference>
<proteinExistence type="inferred from homology"/>
<dbReference type="SUPFAM" id="SSF46785">
    <property type="entry name" value="Winged helix' DNA-binding domain"/>
    <property type="match status" value="1"/>
</dbReference>
<comment type="similarity">
    <text evidence="2 7">Belongs to the E2F/DP family.</text>
</comment>
<dbReference type="SUPFAM" id="SSF144074">
    <property type="entry name" value="E2F-DP heterodimerization region"/>
    <property type="match status" value="1"/>
</dbReference>
<evidence type="ECO:0000256" key="1">
    <source>
        <dbReference type="ARBA" id="ARBA00004123"/>
    </source>
</evidence>
<dbReference type="OrthoDB" id="552115at2759"/>
<dbReference type="GO" id="GO:0005634">
    <property type="term" value="C:nucleus"/>
    <property type="evidence" value="ECO:0007669"/>
    <property type="project" value="UniProtKB-SubCell"/>
</dbReference>
<reference evidence="11" key="2">
    <citation type="journal article" date="2018" name="Environ. Sci. Technol.">
        <title>The Toxicogenome of Hyalella azteca: A Model for Sediment Ecotoxicology and Evolutionary Toxicology.</title>
        <authorList>
            <person name="Poynton H.C."/>
            <person name="Hasenbein S."/>
            <person name="Benoit J.B."/>
            <person name="Sepulveda M.S."/>
            <person name="Poelchau M.F."/>
            <person name="Hughes D.S.T."/>
            <person name="Murali S.C."/>
            <person name="Chen S."/>
            <person name="Glastad K.M."/>
            <person name="Goodisman M.A.D."/>
            <person name="Werren J.H."/>
            <person name="Vineis J.H."/>
            <person name="Bowen J.L."/>
            <person name="Friedrich M."/>
            <person name="Jones J."/>
            <person name="Robertson H.M."/>
            <person name="Feyereisen R."/>
            <person name="Mechler-Hickson A."/>
            <person name="Mathers N."/>
            <person name="Lee C.E."/>
            <person name="Colbourne J.K."/>
            <person name="Biales A."/>
            <person name="Johnston J.S."/>
            <person name="Wellborn G.A."/>
            <person name="Rosendale A.J."/>
            <person name="Cridge A.G."/>
            <person name="Munoz-Torres M.C."/>
            <person name="Bain P.A."/>
            <person name="Manny A.R."/>
            <person name="Major K.M."/>
            <person name="Lambert F.N."/>
            <person name="Vulpe C.D."/>
            <person name="Tuck P."/>
            <person name="Blalock B.J."/>
            <person name="Lin Y.Y."/>
            <person name="Smith M.E."/>
            <person name="Ochoa-Acuna H."/>
            <person name="Chen M.M."/>
            <person name="Childers C.P."/>
            <person name="Qu J."/>
            <person name="Dugan S."/>
            <person name="Lee S.L."/>
            <person name="Chao H."/>
            <person name="Dinh H."/>
            <person name="Han Y."/>
            <person name="Doddapaneni H."/>
            <person name="Worley K.C."/>
            <person name="Muzny D.M."/>
            <person name="Gibbs R.A."/>
            <person name="Richards S."/>
        </authorList>
    </citation>
    <scope>NUCLEOTIDE SEQUENCE</scope>
    <source>
        <strain evidence="11">HAZT.00-mixed</strain>
        <tissue evidence="11">Whole organism</tissue>
    </source>
</reference>
<evidence type="ECO:0000256" key="7">
    <source>
        <dbReference type="RuleBase" id="RU003796"/>
    </source>
</evidence>
<dbReference type="InterPro" id="IPR037241">
    <property type="entry name" value="E2F-DP_heterodim"/>
</dbReference>
<dbReference type="PANTHER" id="PTHR12548:SF9">
    <property type="entry name" value="TRANSCRIPTION FACTOR DP"/>
    <property type="match status" value="1"/>
</dbReference>
<evidence type="ECO:0000256" key="6">
    <source>
        <dbReference type="ARBA" id="ARBA00023242"/>
    </source>
</evidence>
<dbReference type="Gene3D" id="1.10.10.10">
    <property type="entry name" value="Winged helix-like DNA-binding domain superfamily/Winged helix DNA-binding domain"/>
    <property type="match status" value="2"/>
</dbReference>
<dbReference type="AlphaFoldDB" id="A0A6A0H064"/>
<comment type="subcellular location">
    <subcellularLocation>
        <location evidence="1 7">Nucleus</location>
    </subcellularLocation>
</comment>
<dbReference type="PANTHER" id="PTHR12548">
    <property type="entry name" value="TRANSCRIPTION FACTOR DP"/>
    <property type="match status" value="1"/>
</dbReference>
<gene>
    <name evidence="11" type="ORF">HAZT_HAZT001326</name>
</gene>
<organism evidence="11">
    <name type="scientific">Hyalella azteca</name>
    <name type="common">Amphipod</name>
    <dbReference type="NCBI Taxonomy" id="294128"/>
    <lineage>
        <taxon>Eukaryota</taxon>
        <taxon>Metazoa</taxon>
        <taxon>Ecdysozoa</taxon>
        <taxon>Arthropoda</taxon>
        <taxon>Crustacea</taxon>
        <taxon>Multicrustacea</taxon>
        <taxon>Malacostraca</taxon>
        <taxon>Eumalacostraca</taxon>
        <taxon>Peracarida</taxon>
        <taxon>Amphipoda</taxon>
        <taxon>Senticaudata</taxon>
        <taxon>Talitrida</taxon>
        <taxon>Talitroidea</taxon>
        <taxon>Hyalellidae</taxon>
        <taxon>Hyalella</taxon>
    </lineage>
</organism>
<evidence type="ECO:0000259" key="9">
    <source>
        <dbReference type="SMART" id="SM01138"/>
    </source>
</evidence>
<dbReference type="SMART" id="SM01138">
    <property type="entry name" value="DP"/>
    <property type="match status" value="1"/>
</dbReference>
<dbReference type="EMBL" id="JQDR03010333">
    <property type="protein sequence ID" value="KAA0194390.1"/>
    <property type="molecule type" value="Genomic_DNA"/>
</dbReference>
<sequence length="409" mass="45379">MVPASSLQQLKAGSITLQAQGTGNNKTFTPISRPVVIRTQTGNINTAGGAAGGGGGGQLSKITVTPSSPAVQSVQQVQTNVQQLSSNGQFQARQRRQQQQQQQQSQLPDSEVAQDTKVTIQPKIQSVSTLNHVRFLSQPQQQKQQSEAVVINKTQQAEQEQQPQNPTASPGKLYLNTPILDHSSARKRQDFDFDYSVESKRRKTEKGGKGLRHFSMKVCEKVKAKGRTSYNEDDQKNIRRRVYDALNVLMAMDIISKEKKEIHWLGLPTNTAQECRKLQEECSKRTRRIQHKTQQLHDLILQQIAFKRLVKRNREKEIERGGSPPPNTSIPLPFVVVTTANTTTIDCSIANDNFDGTFEVHDDIEVLKRMGLALGLENGQCKPSDISAAKAILPRVLESYVDGECCGTS</sequence>
<dbReference type="InterPro" id="IPR036388">
    <property type="entry name" value="WH-like_DNA-bd_sf"/>
</dbReference>
<keyword evidence="6 7" id="KW-0539">Nucleus</keyword>
<dbReference type="InterPro" id="IPR015648">
    <property type="entry name" value="Transcrpt_fac_DP"/>
</dbReference>
<protein>
    <recommendedName>
        <fullName evidence="12">Transcription factor Dp-1</fullName>
    </recommendedName>
</protein>
<dbReference type="InterPro" id="IPR003316">
    <property type="entry name" value="E2F_WHTH_DNA-bd_dom"/>
</dbReference>
<feature type="domain" description="Transcription factor DP C-terminal" evidence="9">
    <location>
        <begin position="273"/>
        <end position="409"/>
    </location>
</feature>
<feature type="compositionally biased region" description="Low complexity" evidence="8">
    <location>
        <begin position="152"/>
        <end position="168"/>
    </location>
</feature>
<keyword evidence="4 7" id="KW-0238">DNA-binding</keyword>
<dbReference type="CDD" id="cd14458">
    <property type="entry name" value="DP_DD"/>
    <property type="match status" value="1"/>
</dbReference>
<dbReference type="InterPro" id="IPR014889">
    <property type="entry name" value="Transc_factor_DP_C"/>
</dbReference>
<dbReference type="Gene3D" id="1.20.140.80">
    <property type="entry name" value="Transcription factor DP"/>
    <property type="match status" value="1"/>
</dbReference>
<evidence type="ECO:0008006" key="12">
    <source>
        <dbReference type="Google" id="ProtNLM"/>
    </source>
</evidence>
<reference evidence="11" key="3">
    <citation type="submission" date="2019-06" db="EMBL/GenBank/DDBJ databases">
        <authorList>
            <person name="Poynton C."/>
            <person name="Hasenbein S."/>
            <person name="Benoit J.B."/>
            <person name="Sepulveda M.S."/>
            <person name="Poelchau M.F."/>
            <person name="Murali S.C."/>
            <person name="Chen S."/>
            <person name="Glastad K.M."/>
            <person name="Werren J.H."/>
            <person name="Vineis J.H."/>
            <person name="Bowen J.L."/>
            <person name="Friedrich M."/>
            <person name="Jones J."/>
            <person name="Robertson H.M."/>
            <person name="Feyereisen R."/>
            <person name="Mechler-Hickson A."/>
            <person name="Mathers N."/>
            <person name="Lee C.E."/>
            <person name="Colbourne J.K."/>
            <person name="Biales A."/>
            <person name="Johnston J.S."/>
            <person name="Wellborn G.A."/>
            <person name="Rosendale A.J."/>
            <person name="Cridge A.G."/>
            <person name="Munoz-Torres M.C."/>
            <person name="Bain P.A."/>
            <person name="Manny A.R."/>
            <person name="Major K.M."/>
            <person name="Lambert F.N."/>
            <person name="Vulpe C.D."/>
            <person name="Tuck P."/>
            <person name="Blalock B.J."/>
            <person name="Lin Y.-Y."/>
            <person name="Smith M.E."/>
            <person name="Ochoa-Acuna H."/>
            <person name="Chen M.-J.M."/>
            <person name="Childers C.P."/>
            <person name="Qu J."/>
            <person name="Dugan S."/>
            <person name="Lee S.L."/>
            <person name="Chao H."/>
            <person name="Dinh H."/>
            <person name="Han Y."/>
            <person name="Doddapaneni H."/>
            <person name="Worley K.C."/>
            <person name="Muzny D.M."/>
            <person name="Gibbs R.A."/>
            <person name="Richards S."/>
        </authorList>
    </citation>
    <scope>NUCLEOTIDE SEQUENCE</scope>
    <source>
        <strain evidence="11">HAZT.00-mixed</strain>
        <tissue evidence="11">Whole organism</tissue>
    </source>
</reference>
<evidence type="ECO:0000256" key="5">
    <source>
        <dbReference type="ARBA" id="ARBA00023163"/>
    </source>
</evidence>
<feature type="compositionally biased region" description="Low complexity" evidence="8">
    <location>
        <begin position="87"/>
        <end position="106"/>
    </location>
</feature>
<feature type="domain" description="E2F/DP family winged-helix DNA-binding" evidence="10">
    <location>
        <begin position="206"/>
        <end position="266"/>
    </location>
</feature>
<accession>A0A6A0H064</accession>
<feature type="region of interest" description="Disordered" evidence="8">
    <location>
        <begin position="87"/>
        <end position="113"/>
    </location>
</feature>